<dbReference type="EMBL" id="JAACNO010002453">
    <property type="protein sequence ID" value="KAF4133131.1"/>
    <property type="molecule type" value="Genomic_DNA"/>
</dbReference>
<accession>A0A8S9TWL9</accession>
<protein>
    <submittedName>
        <fullName evidence="1">Uncharacterized protein</fullName>
    </submittedName>
</protein>
<organism evidence="1 2">
    <name type="scientific">Phytophthora infestans</name>
    <name type="common">Potato late blight agent</name>
    <name type="synonym">Botrytis infestans</name>
    <dbReference type="NCBI Taxonomy" id="4787"/>
    <lineage>
        <taxon>Eukaryota</taxon>
        <taxon>Sar</taxon>
        <taxon>Stramenopiles</taxon>
        <taxon>Oomycota</taxon>
        <taxon>Peronosporomycetes</taxon>
        <taxon>Peronosporales</taxon>
        <taxon>Peronosporaceae</taxon>
        <taxon>Phytophthora</taxon>
    </lineage>
</organism>
<sequence>MLHLLTDRRAFFVYRVMLTTRVGLGPVEVLLSLHTFTNHHSLDLVASSLTANRRTDDIGNAWTGEHDTDLHFRRNALGLVLALNIAVKDSARDIVT</sequence>
<evidence type="ECO:0000313" key="2">
    <source>
        <dbReference type="Proteomes" id="UP000704712"/>
    </source>
</evidence>
<dbReference type="Proteomes" id="UP000704712">
    <property type="component" value="Unassembled WGS sequence"/>
</dbReference>
<reference evidence="1" key="1">
    <citation type="submission" date="2020-03" db="EMBL/GenBank/DDBJ databases">
        <title>Hybrid Assembly of Korean Phytophthora infestans isolates.</title>
        <authorList>
            <person name="Prokchorchik M."/>
            <person name="Lee Y."/>
            <person name="Seo J."/>
            <person name="Cho J.-H."/>
            <person name="Park Y.-E."/>
            <person name="Jang D.-C."/>
            <person name="Im J.-S."/>
            <person name="Choi J.-G."/>
            <person name="Park H.-J."/>
            <person name="Lee G.-B."/>
            <person name="Lee Y.-G."/>
            <person name="Hong S.-Y."/>
            <person name="Cho K."/>
            <person name="Sohn K.H."/>
        </authorList>
    </citation>
    <scope>NUCLEOTIDE SEQUENCE</scope>
    <source>
        <strain evidence="1">KR_2_A2</strain>
    </source>
</reference>
<gene>
    <name evidence="1" type="ORF">GN958_ATG17673</name>
</gene>
<proteinExistence type="predicted"/>
<comment type="caution">
    <text evidence="1">The sequence shown here is derived from an EMBL/GenBank/DDBJ whole genome shotgun (WGS) entry which is preliminary data.</text>
</comment>
<name>A0A8S9TWL9_PHYIN</name>
<evidence type="ECO:0000313" key="1">
    <source>
        <dbReference type="EMBL" id="KAF4133131.1"/>
    </source>
</evidence>
<dbReference type="AlphaFoldDB" id="A0A8S9TWL9"/>